<evidence type="ECO:0000313" key="9">
    <source>
        <dbReference type="Proteomes" id="UP000542674"/>
    </source>
</evidence>
<dbReference type="InterPro" id="IPR051472">
    <property type="entry name" value="T3SS_Stator/FliH"/>
</dbReference>
<keyword evidence="8" id="KW-0282">Flagellum</keyword>
<dbReference type="GO" id="GO:0005829">
    <property type="term" value="C:cytosol"/>
    <property type="evidence" value="ECO:0007669"/>
    <property type="project" value="TreeGrafter"/>
</dbReference>
<dbReference type="Proteomes" id="UP000542674">
    <property type="component" value="Unassembled WGS sequence"/>
</dbReference>
<gene>
    <name evidence="8" type="ORF">F4559_005721</name>
</gene>
<keyword evidence="9" id="KW-1185">Reference proteome</keyword>
<evidence type="ECO:0000256" key="6">
    <source>
        <dbReference type="ARBA" id="ARBA00023225"/>
    </source>
</evidence>
<accession>A0A7W7T859</accession>
<keyword evidence="3" id="KW-0813">Transport</keyword>
<dbReference type="PANTHER" id="PTHR34982">
    <property type="entry name" value="YOP PROTEINS TRANSLOCATION PROTEIN L"/>
    <property type="match status" value="1"/>
</dbReference>
<proteinExistence type="inferred from homology"/>
<evidence type="ECO:0000259" key="7">
    <source>
        <dbReference type="Pfam" id="PF02108"/>
    </source>
</evidence>
<dbReference type="GO" id="GO:0044781">
    <property type="term" value="P:bacterial-type flagellum organization"/>
    <property type="evidence" value="ECO:0007669"/>
    <property type="project" value="UniProtKB-KW"/>
</dbReference>
<protein>
    <submittedName>
        <fullName evidence="8">Flagellar assembly protein FliH</fullName>
    </submittedName>
</protein>
<keyword evidence="8" id="KW-0969">Cilium</keyword>
<evidence type="ECO:0000256" key="5">
    <source>
        <dbReference type="ARBA" id="ARBA00022927"/>
    </source>
</evidence>
<evidence type="ECO:0000313" key="8">
    <source>
        <dbReference type="EMBL" id="MBB4968362.1"/>
    </source>
</evidence>
<dbReference type="GO" id="GO:0015031">
    <property type="term" value="P:protein transport"/>
    <property type="evidence" value="ECO:0007669"/>
    <property type="project" value="UniProtKB-KW"/>
</dbReference>
<keyword evidence="8" id="KW-0966">Cell projection</keyword>
<comment type="caution">
    <text evidence="8">The sequence shown here is derived from an EMBL/GenBank/DDBJ whole genome shotgun (WGS) entry which is preliminary data.</text>
</comment>
<evidence type="ECO:0000256" key="1">
    <source>
        <dbReference type="ARBA" id="ARBA00003041"/>
    </source>
</evidence>
<dbReference type="AlphaFoldDB" id="A0A7W7T859"/>
<organism evidence="8 9">
    <name type="scientific">Saccharothrix violaceirubra</name>
    <dbReference type="NCBI Taxonomy" id="413306"/>
    <lineage>
        <taxon>Bacteria</taxon>
        <taxon>Bacillati</taxon>
        <taxon>Actinomycetota</taxon>
        <taxon>Actinomycetes</taxon>
        <taxon>Pseudonocardiales</taxon>
        <taxon>Pseudonocardiaceae</taxon>
        <taxon>Saccharothrix</taxon>
    </lineage>
</organism>
<dbReference type="EMBL" id="JACHJS010000001">
    <property type="protein sequence ID" value="MBB4968362.1"/>
    <property type="molecule type" value="Genomic_DNA"/>
</dbReference>
<evidence type="ECO:0000256" key="2">
    <source>
        <dbReference type="ARBA" id="ARBA00006602"/>
    </source>
</evidence>
<keyword evidence="4" id="KW-1005">Bacterial flagellum biogenesis</keyword>
<dbReference type="RefSeq" id="WP_184673847.1">
    <property type="nucleotide sequence ID" value="NZ_BAABAI010000028.1"/>
</dbReference>
<evidence type="ECO:0000256" key="4">
    <source>
        <dbReference type="ARBA" id="ARBA00022795"/>
    </source>
</evidence>
<comment type="function">
    <text evidence="1">Needed for flagellar regrowth and assembly.</text>
</comment>
<evidence type="ECO:0000256" key="3">
    <source>
        <dbReference type="ARBA" id="ARBA00022448"/>
    </source>
</evidence>
<sequence>MSSSTEHLSTGTVLRDVETAVPYRVGPRGVPTIGTVRAGAHAEGYAVGWAQGIREAREATSAARARATSDLTTLLADRDARIGRAVAAVAAAADQVRAITVQRAEEIAEPLVAAAVDLAESLLGATLAVDAPAAARAAVRRALANVPERKPVVVRLNPADLAELAEAETPTLSGAPVSLAADPSVGRGDAVAETDTTTVYAVLAEALAAVRAELGALTTSLREAS</sequence>
<keyword evidence="6" id="KW-1006">Bacterial flagellum protein export</keyword>
<dbReference type="Pfam" id="PF02108">
    <property type="entry name" value="FliH"/>
    <property type="match status" value="1"/>
</dbReference>
<feature type="domain" description="Flagellar assembly protein FliH/Type III secretion system HrpE" evidence="7">
    <location>
        <begin position="90"/>
        <end position="203"/>
    </location>
</feature>
<dbReference type="PANTHER" id="PTHR34982:SF1">
    <property type="entry name" value="FLAGELLAR ASSEMBLY PROTEIN FLIH"/>
    <property type="match status" value="1"/>
</dbReference>
<keyword evidence="5" id="KW-0653">Protein transport</keyword>
<name>A0A7W7T859_9PSEU</name>
<comment type="similarity">
    <text evidence="2">Belongs to the FliH family.</text>
</comment>
<reference evidence="8 9" key="1">
    <citation type="submission" date="2020-08" db="EMBL/GenBank/DDBJ databases">
        <title>Sequencing the genomes of 1000 actinobacteria strains.</title>
        <authorList>
            <person name="Klenk H.-P."/>
        </authorList>
    </citation>
    <scope>NUCLEOTIDE SEQUENCE [LARGE SCALE GENOMIC DNA]</scope>
    <source>
        <strain evidence="8 9">DSM 45084</strain>
    </source>
</reference>
<dbReference type="InterPro" id="IPR018035">
    <property type="entry name" value="Flagellar_FliH/T3SS_HrpE"/>
</dbReference>